<dbReference type="eggNOG" id="ENOG502SW64">
    <property type="taxonomic scope" value="Eukaryota"/>
</dbReference>
<protein>
    <recommendedName>
        <fullName evidence="4">Aflatoxin regulatory protein domain-containing protein</fullName>
    </recommendedName>
</protein>
<sequence length="381" mass="41692">MASLDDQPVMLAALARGLDCQYGTEDDTELNIGAVQGQRQLRHRSSGLGMPASPCTREAIPEDNVVSPRPLDVGDLLSDALDTPRVEDCGKETDWSDLDFMFGSETGISPSHNSSSTSPGSDTFLKTAIGMPDLIDCPEQIPRGEAFLAQLPSCLSMRTSGSNLCLPECSPSFHFLSTSDTVTPTEISFTKDDTSQSITPVVNNNNNNNSPSSCPCPTTALSTWEMLITGISSKKPATDEFVRCQKAAMSSCEALVRCHGCSARSLDVMLLIDICAKLLESLKTQDEGLFTCHHRQSKRRPVTCGHSTERRMADDDDDDDEDENHVLRSLWMARMRRLGRLIAGVRALLDGEQWLAHRGMLQGVQMAFTSVMFGWQPWAVI</sequence>
<evidence type="ECO:0000313" key="3">
    <source>
        <dbReference type="Proteomes" id="UP000002499"/>
    </source>
</evidence>
<accession>E9E3J1</accession>
<proteinExistence type="predicted"/>
<evidence type="ECO:0000313" key="2">
    <source>
        <dbReference type="EMBL" id="EFY89584.1"/>
    </source>
</evidence>
<dbReference type="InParanoid" id="E9E3J1"/>
<dbReference type="HOGENOM" id="CLU_725784_0_0_1"/>
<feature type="region of interest" description="Disordered" evidence="1">
    <location>
        <begin position="303"/>
        <end position="322"/>
    </location>
</feature>
<evidence type="ECO:0000256" key="1">
    <source>
        <dbReference type="SAM" id="MobiDB-lite"/>
    </source>
</evidence>
<keyword evidence="3" id="KW-1185">Reference proteome</keyword>
<evidence type="ECO:0008006" key="4">
    <source>
        <dbReference type="Google" id="ProtNLM"/>
    </source>
</evidence>
<name>E9E3J1_METAQ</name>
<gene>
    <name evidence="2" type="ORF">MAC_04439</name>
</gene>
<dbReference type="AlphaFoldDB" id="E9E3J1"/>
<reference evidence="2 3" key="1">
    <citation type="journal article" date="2011" name="PLoS Genet.">
        <title>Genome sequencing and comparative transcriptomics of the model entomopathogenic fungi Metarhizium anisopliae and M. acridum.</title>
        <authorList>
            <person name="Gao Q."/>
            <person name="Jin K."/>
            <person name="Ying S.H."/>
            <person name="Zhang Y."/>
            <person name="Xiao G."/>
            <person name="Shang Y."/>
            <person name="Duan Z."/>
            <person name="Hu X."/>
            <person name="Xie X.Q."/>
            <person name="Zhou G."/>
            <person name="Peng G."/>
            <person name="Luo Z."/>
            <person name="Huang W."/>
            <person name="Wang B."/>
            <person name="Fang W."/>
            <person name="Wang S."/>
            <person name="Zhong Y."/>
            <person name="Ma L.J."/>
            <person name="St Leger R.J."/>
            <person name="Zhao G.P."/>
            <person name="Pei Y."/>
            <person name="Feng M.G."/>
            <person name="Xia Y."/>
            <person name="Wang C."/>
        </authorList>
    </citation>
    <scope>NUCLEOTIDE SEQUENCE [LARGE SCALE GENOMIC DNA]</scope>
    <source>
        <strain evidence="2 3">CQMa 102</strain>
    </source>
</reference>
<dbReference type="Proteomes" id="UP000002499">
    <property type="component" value="Unassembled WGS sequence"/>
</dbReference>
<dbReference type="STRING" id="655827.E9E3J1"/>
<organism evidence="3">
    <name type="scientific">Metarhizium acridum (strain CQMa 102)</name>
    <dbReference type="NCBI Taxonomy" id="655827"/>
    <lineage>
        <taxon>Eukaryota</taxon>
        <taxon>Fungi</taxon>
        <taxon>Dikarya</taxon>
        <taxon>Ascomycota</taxon>
        <taxon>Pezizomycotina</taxon>
        <taxon>Sordariomycetes</taxon>
        <taxon>Hypocreomycetidae</taxon>
        <taxon>Hypocreales</taxon>
        <taxon>Clavicipitaceae</taxon>
        <taxon>Metarhizium</taxon>
    </lineage>
</organism>
<dbReference type="OrthoDB" id="4356994at2759"/>
<dbReference type="EMBL" id="GL698498">
    <property type="protein sequence ID" value="EFY89584.1"/>
    <property type="molecule type" value="Genomic_DNA"/>
</dbReference>